<name>A0A2X0K9E6_9ACTN</name>
<evidence type="ECO:0000313" key="2">
    <source>
        <dbReference type="Proteomes" id="UP000248889"/>
    </source>
</evidence>
<reference evidence="1 2" key="1">
    <citation type="submission" date="2018-06" db="EMBL/GenBank/DDBJ databases">
        <title>Streptacidiphilus pinicola sp. nov., isolated from pine grove soil.</title>
        <authorList>
            <person name="Roh S.G."/>
            <person name="Park S."/>
            <person name="Kim M.-K."/>
            <person name="Yun B.-R."/>
            <person name="Park J."/>
            <person name="Kim M.J."/>
            <person name="Kim Y.S."/>
            <person name="Kim S.B."/>
        </authorList>
    </citation>
    <scope>NUCLEOTIDE SEQUENCE [LARGE SCALE GENOMIC DNA]</scope>
    <source>
        <strain evidence="1 2">MMS16-CNU450</strain>
    </source>
</reference>
<dbReference type="AlphaFoldDB" id="A0A2X0K9E6"/>
<evidence type="ECO:0000313" key="1">
    <source>
        <dbReference type="EMBL" id="RAG84109.1"/>
    </source>
</evidence>
<dbReference type="RefSeq" id="WP_111502293.1">
    <property type="nucleotide sequence ID" value="NZ_QKYN01000072.1"/>
</dbReference>
<comment type="caution">
    <text evidence="1">The sequence shown here is derived from an EMBL/GenBank/DDBJ whole genome shotgun (WGS) entry which is preliminary data.</text>
</comment>
<dbReference type="InterPro" id="IPR012340">
    <property type="entry name" value="NA-bd_OB-fold"/>
</dbReference>
<gene>
    <name evidence="1" type="ORF">DN069_18915</name>
</gene>
<dbReference type="Proteomes" id="UP000248889">
    <property type="component" value="Unassembled WGS sequence"/>
</dbReference>
<organism evidence="1 2">
    <name type="scientific">Streptacidiphilus pinicola</name>
    <dbReference type="NCBI Taxonomy" id="2219663"/>
    <lineage>
        <taxon>Bacteria</taxon>
        <taxon>Bacillati</taxon>
        <taxon>Actinomycetota</taxon>
        <taxon>Actinomycetes</taxon>
        <taxon>Kitasatosporales</taxon>
        <taxon>Streptomycetaceae</taxon>
        <taxon>Streptacidiphilus</taxon>
    </lineage>
</organism>
<dbReference type="OrthoDB" id="4559810at2"/>
<evidence type="ECO:0008006" key="3">
    <source>
        <dbReference type="Google" id="ProtNLM"/>
    </source>
</evidence>
<dbReference type="EMBL" id="QKYN01000072">
    <property type="protein sequence ID" value="RAG84109.1"/>
    <property type="molecule type" value="Genomic_DNA"/>
</dbReference>
<accession>A0A2X0K9E6</accession>
<dbReference type="Gene3D" id="2.40.50.140">
    <property type="entry name" value="Nucleic acid-binding proteins"/>
    <property type="match status" value="1"/>
</dbReference>
<keyword evidence="2" id="KW-1185">Reference proteome</keyword>
<proteinExistence type="predicted"/>
<protein>
    <recommendedName>
        <fullName evidence="3">NfeD-like C-terminal domain-containing protein</fullName>
    </recommendedName>
</protein>
<sequence length="76" mass="7907">MPADEAVIGCIGRLLIGTRGSAGPGEVLVRVRGGSEAFLAWSEQPLVAGTTVLVIESRGARQVDVIEWTDPFDGGV</sequence>